<protein>
    <submittedName>
        <fullName evidence="2">Uncharacterized protein</fullName>
    </submittedName>
</protein>
<organism evidence="2 3">
    <name type="scientific">Bipolaris oryzae ATCC 44560</name>
    <dbReference type="NCBI Taxonomy" id="930090"/>
    <lineage>
        <taxon>Eukaryota</taxon>
        <taxon>Fungi</taxon>
        <taxon>Dikarya</taxon>
        <taxon>Ascomycota</taxon>
        <taxon>Pezizomycotina</taxon>
        <taxon>Dothideomycetes</taxon>
        <taxon>Pleosporomycetidae</taxon>
        <taxon>Pleosporales</taxon>
        <taxon>Pleosporineae</taxon>
        <taxon>Pleosporaceae</taxon>
        <taxon>Bipolaris</taxon>
    </lineage>
</organism>
<name>W6YWS7_COCMI</name>
<dbReference type="Proteomes" id="UP000054032">
    <property type="component" value="Unassembled WGS sequence"/>
</dbReference>
<dbReference type="AlphaFoldDB" id="W6YWS7"/>
<dbReference type="HOGENOM" id="CLU_1125186_0_0_1"/>
<dbReference type="eggNOG" id="ENOG502SQMK">
    <property type="taxonomic scope" value="Eukaryota"/>
</dbReference>
<proteinExistence type="predicted"/>
<evidence type="ECO:0000313" key="2">
    <source>
        <dbReference type="EMBL" id="EUC42005.1"/>
    </source>
</evidence>
<evidence type="ECO:0000313" key="3">
    <source>
        <dbReference type="Proteomes" id="UP000054032"/>
    </source>
</evidence>
<keyword evidence="1" id="KW-0732">Signal</keyword>
<gene>
    <name evidence="2" type="ORF">COCMIDRAFT_104679</name>
</gene>
<dbReference type="KEGG" id="bor:COCMIDRAFT_104679"/>
<reference evidence="2 3" key="1">
    <citation type="journal article" date="2013" name="PLoS Genet.">
        <title>Comparative genome structure, secondary metabolite, and effector coding capacity across Cochliobolus pathogens.</title>
        <authorList>
            <person name="Condon B.J."/>
            <person name="Leng Y."/>
            <person name="Wu D."/>
            <person name="Bushley K.E."/>
            <person name="Ohm R.A."/>
            <person name="Otillar R."/>
            <person name="Martin J."/>
            <person name="Schackwitz W."/>
            <person name="Grimwood J."/>
            <person name="MohdZainudin N."/>
            <person name="Xue C."/>
            <person name="Wang R."/>
            <person name="Manning V.A."/>
            <person name="Dhillon B."/>
            <person name="Tu Z.J."/>
            <person name="Steffenson B.J."/>
            <person name="Salamov A."/>
            <person name="Sun H."/>
            <person name="Lowry S."/>
            <person name="LaButti K."/>
            <person name="Han J."/>
            <person name="Copeland A."/>
            <person name="Lindquist E."/>
            <person name="Barry K."/>
            <person name="Schmutz J."/>
            <person name="Baker S.E."/>
            <person name="Ciuffetti L.M."/>
            <person name="Grigoriev I.V."/>
            <person name="Zhong S."/>
            <person name="Turgeon B.G."/>
        </authorList>
    </citation>
    <scope>NUCLEOTIDE SEQUENCE [LARGE SCALE GENOMIC DNA]</scope>
    <source>
        <strain evidence="2 3">ATCC 44560</strain>
    </source>
</reference>
<feature type="signal peptide" evidence="1">
    <location>
        <begin position="1"/>
        <end position="19"/>
    </location>
</feature>
<sequence length="249" mass="28096">MKYTTPFLSLLTTLPTALALSPAPADPQRILPPNWSFTLSSFFGPGCPDTAKNTSSSSSSPIRLTRPTHGTNTIDGSEIYYWFIAYPWLRVDLASGPRHTWCEATVSYKEFADVTGKDEAEKYRLRVHKNGTKGLLTYRLDEGVRVYWDFAYYEGEGVGRREVADTIDLTGPLQSGQHAQEHYSNISYPPQLIPQTKCGSGLFTFRTELWMMGETGQMGVVESEYEDSVELGRQYYGTQQGFSYDWEKC</sequence>
<dbReference type="GeneID" id="19118555"/>
<feature type="chain" id="PRO_5004889471" evidence="1">
    <location>
        <begin position="20"/>
        <end position="249"/>
    </location>
</feature>
<accession>W6YWS7</accession>
<dbReference type="RefSeq" id="XP_007691491.1">
    <property type="nucleotide sequence ID" value="XM_007693301.1"/>
</dbReference>
<dbReference type="EMBL" id="KI964077">
    <property type="protein sequence ID" value="EUC42005.1"/>
    <property type="molecule type" value="Genomic_DNA"/>
</dbReference>
<dbReference type="OrthoDB" id="3735213at2759"/>
<evidence type="ECO:0000256" key="1">
    <source>
        <dbReference type="SAM" id="SignalP"/>
    </source>
</evidence>
<keyword evidence="3" id="KW-1185">Reference proteome</keyword>